<dbReference type="EMBL" id="BLZA01000049">
    <property type="protein sequence ID" value="GHJ89705.1"/>
    <property type="molecule type" value="Genomic_DNA"/>
</dbReference>
<feature type="transmembrane region" description="Helical" evidence="8">
    <location>
        <begin position="342"/>
        <end position="359"/>
    </location>
</feature>
<dbReference type="GO" id="GO:0000506">
    <property type="term" value="C:glycosylphosphatidylinositol-N-acetylglucosaminyltransferase (GPI-GnT) complex"/>
    <property type="evidence" value="ECO:0007669"/>
    <property type="project" value="TreeGrafter"/>
</dbReference>
<feature type="transmembrane region" description="Helical" evidence="8">
    <location>
        <begin position="146"/>
        <end position="166"/>
    </location>
</feature>
<dbReference type="InterPro" id="IPR009450">
    <property type="entry name" value="Plno_GlcNAc_GPI2"/>
</dbReference>
<dbReference type="UniPathway" id="UPA00196"/>
<evidence type="ECO:0000256" key="8">
    <source>
        <dbReference type="SAM" id="Phobius"/>
    </source>
</evidence>
<sequence>MEHERSRPYTRKQNERPRLRLLSPVSLESSQWSKALWKQHPGYEDNYVPPDFLASTRIKFEERKRLPSWRSISIRQAVPQTTFTSFVSLVVAVFRSLLDGSVGPSDLLLVCAFSCMCGRLVLRVFDWWNMTPIVQDAKLSGTATRFGGSANYILPPFLLYLSSPLLLSLTKATTSDSIWPLAGALFLLSSILGGFGSDYQEEIKKGGDDAGTSVLSPVAPTRTAITSPIIKQRTKRRTSAAALNPASAELKREKAKILQSCLSVTSCLSACIVLASRLGSSWEVFSLLSFVGLVMGSLIWLSRPVIPLSVRVMVALGMECSAGVACYLRSTCVQDIPSSPEGALILLNLVLCALGPVLIRQAWRWHVS</sequence>
<evidence type="ECO:0000256" key="1">
    <source>
        <dbReference type="ARBA" id="ARBA00004141"/>
    </source>
</evidence>
<dbReference type="OrthoDB" id="2589564at2759"/>
<evidence type="ECO:0000313" key="9">
    <source>
        <dbReference type="EMBL" id="GHJ89705.1"/>
    </source>
</evidence>
<reference evidence="9" key="1">
    <citation type="submission" date="2020-07" db="EMBL/GenBank/DDBJ databases">
        <title>Draft Genome Sequence of a Deep-Sea Yeast, Naganishia (Cryptococcus) liquefaciens strain N6.</title>
        <authorList>
            <person name="Han Y.W."/>
            <person name="Kajitani R."/>
            <person name="Morimoto H."/>
            <person name="Parhat M."/>
            <person name="Tsubouchi H."/>
            <person name="Bakenova O."/>
            <person name="Ogata M."/>
            <person name="Argunhan B."/>
            <person name="Aoki R."/>
            <person name="Kajiwara S."/>
            <person name="Itoh T."/>
            <person name="Iwasaki H."/>
        </authorList>
    </citation>
    <scope>NUCLEOTIDE SEQUENCE</scope>
    <source>
        <strain evidence="9">N6</strain>
    </source>
</reference>
<dbReference type="Pfam" id="PF06432">
    <property type="entry name" value="GPI2"/>
    <property type="match status" value="1"/>
</dbReference>
<keyword evidence="5 8" id="KW-0812">Transmembrane</keyword>
<proteinExistence type="inferred from homology"/>
<keyword evidence="6 8" id="KW-1133">Transmembrane helix</keyword>
<evidence type="ECO:0000256" key="5">
    <source>
        <dbReference type="ARBA" id="ARBA00022692"/>
    </source>
</evidence>
<dbReference type="Proteomes" id="UP000620104">
    <property type="component" value="Unassembled WGS sequence"/>
</dbReference>
<protein>
    <submittedName>
        <fullName evidence="9">Uncharacterized protein</fullName>
    </submittedName>
</protein>
<dbReference type="GO" id="GO:0006506">
    <property type="term" value="P:GPI anchor biosynthetic process"/>
    <property type="evidence" value="ECO:0007669"/>
    <property type="project" value="UniProtKB-UniPathway"/>
</dbReference>
<name>A0A8H3TYT7_9TREE</name>
<keyword evidence="4" id="KW-0337">GPI-anchor biosynthesis</keyword>
<comment type="similarity">
    <text evidence="3">Belongs to the PIGC family.</text>
</comment>
<evidence type="ECO:0000256" key="3">
    <source>
        <dbReference type="ARBA" id="ARBA00008321"/>
    </source>
</evidence>
<comment type="caution">
    <text evidence="9">The sequence shown here is derived from an EMBL/GenBank/DDBJ whole genome shotgun (WGS) entry which is preliminary data.</text>
</comment>
<dbReference type="AlphaFoldDB" id="A0A8H3TYT7"/>
<keyword evidence="7 8" id="KW-0472">Membrane</keyword>
<gene>
    <name evidence="9" type="ORF">NliqN6_6107</name>
</gene>
<organism evidence="9 10">
    <name type="scientific">Naganishia liquefaciens</name>
    <dbReference type="NCBI Taxonomy" id="104408"/>
    <lineage>
        <taxon>Eukaryota</taxon>
        <taxon>Fungi</taxon>
        <taxon>Dikarya</taxon>
        <taxon>Basidiomycota</taxon>
        <taxon>Agaricomycotina</taxon>
        <taxon>Tremellomycetes</taxon>
        <taxon>Filobasidiales</taxon>
        <taxon>Filobasidiaceae</taxon>
        <taxon>Naganishia</taxon>
    </lineage>
</organism>
<dbReference type="PANTHER" id="PTHR12982">
    <property type="entry name" value="PHOSPHATIDYLINOSITOL GLYCAN, CLASS C"/>
    <property type="match status" value="1"/>
</dbReference>
<evidence type="ECO:0000256" key="7">
    <source>
        <dbReference type="ARBA" id="ARBA00023136"/>
    </source>
</evidence>
<evidence type="ECO:0000313" key="10">
    <source>
        <dbReference type="Proteomes" id="UP000620104"/>
    </source>
</evidence>
<accession>A0A8H3TYT7</accession>
<comment type="pathway">
    <text evidence="2">Glycolipid biosynthesis; glycosylphosphatidylinositol-anchor biosynthesis.</text>
</comment>
<feature type="transmembrane region" description="Helical" evidence="8">
    <location>
        <begin position="284"/>
        <end position="301"/>
    </location>
</feature>
<evidence type="ECO:0000256" key="4">
    <source>
        <dbReference type="ARBA" id="ARBA00022502"/>
    </source>
</evidence>
<evidence type="ECO:0000256" key="6">
    <source>
        <dbReference type="ARBA" id="ARBA00022989"/>
    </source>
</evidence>
<feature type="transmembrane region" description="Helical" evidence="8">
    <location>
        <begin position="178"/>
        <end position="195"/>
    </location>
</feature>
<dbReference type="PANTHER" id="PTHR12982:SF0">
    <property type="entry name" value="PHOSPHATIDYLINOSITOL N-ACETYLGLUCOSAMINYLTRANSFERASE SUBUNIT C"/>
    <property type="match status" value="1"/>
</dbReference>
<keyword evidence="10" id="KW-1185">Reference proteome</keyword>
<comment type="subcellular location">
    <subcellularLocation>
        <location evidence="1">Membrane</location>
        <topology evidence="1">Multi-pass membrane protein</topology>
    </subcellularLocation>
</comment>
<evidence type="ECO:0000256" key="2">
    <source>
        <dbReference type="ARBA" id="ARBA00004687"/>
    </source>
</evidence>